<dbReference type="EMBL" id="NBTZ01000112">
    <property type="protein sequence ID" value="OTP69751.1"/>
    <property type="molecule type" value="Genomic_DNA"/>
</dbReference>
<name>A0A242MEM4_CABSO</name>
<proteinExistence type="predicted"/>
<organism evidence="1 2">
    <name type="scientific">Caballeronia sordidicola</name>
    <name type="common">Burkholderia sordidicola</name>
    <dbReference type="NCBI Taxonomy" id="196367"/>
    <lineage>
        <taxon>Bacteria</taxon>
        <taxon>Pseudomonadati</taxon>
        <taxon>Pseudomonadota</taxon>
        <taxon>Betaproteobacteria</taxon>
        <taxon>Burkholderiales</taxon>
        <taxon>Burkholderiaceae</taxon>
        <taxon>Caballeronia</taxon>
    </lineage>
</organism>
<accession>A0A242MEM4</accession>
<comment type="caution">
    <text evidence="1">The sequence shown here is derived from an EMBL/GenBank/DDBJ whole genome shotgun (WGS) entry which is preliminary data.</text>
</comment>
<protein>
    <submittedName>
        <fullName evidence="1">Uncharacterized protein</fullName>
    </submittedName>
</protein>
<dbReference type="Proteomes" id="UP000195221">
    <property type="component" value="Unassembled WGS sequence"/>
</dbReference>
<dbReference type="AlphaFoldDB" id="A0A242MEM4"/>
<evidence type="ECO:0000313" key="2">
    <source>
        <dbReference type="Proteomes" id="UP000195221"/>
    </source>
</evidence>
<evidence type="ECO:0000313" key="1">
    <source>
        <dbReference type="EMBL" id="OTP69751.1"/>
    </source>
</evidence>
<sequence>MSSITRDEYSSRRVDGTVGDFRQVERGIDVDMFEGQGLKY</sequence>
<gene>
    <name evidence="1" type="ORF">PAMC26577_28945</name>
</gene>
<reference evidence="1 2" key="1">
    <citation type="submission" date="2017-03" db="EMBL/GenBank/DDBJ databases">
        <title>Genome analysis of strain PAMC 26577.</title>
        <authorList>
            <person name="Oh H.-M."/>
            <person name="Yang J.-A."/>
        </authorList>
    </citation>
    <scope>NUCLEOTIDE SEQUENCE [LARGE SCALE GENOMIC DNA]</scope>
    <source>
        <strain evidence="1 2">PAMC 26577</strain>
    </source>
</reference>